<dbReference type="Gene3D" id="1.10.10.60">
    <property type="entry name" value="Homeodomain-like"/>
    <property type="match status" value="1"/>
</dbReference>
<protein>
    <submittedName>
        <fullName evidence="6">Arginine utilization regulatory protein</fullName>
    </submittedName>
</protein>
<keyword evidence="7" id="KW-1185">Reference proteome</keyword>
<dbReference type="Pfam" id="PF02954">
    <property type="entry name" value="HTH_8"/>
    <property type="match status" value="1"/>
</dbReference>
<dbReference type="Gene3D" id="1.10.8.60">
    <property type="match status" value="1"/>
</dbReference>
<proteinExistence type="predicted"/>
<evidence type="ECO:0000259" key="5">
    <source>
        <dbReference type="PROSITE" id="PS50045"/>
    </source>
</evidence>
<organism evidence="6 7">
    <name type="scientific">Maledivibacter halophilus</name>
    <dbReference type="NCBI Taxonomy" id="36842"/>
    <lineage>
        <taxon>Bacteria</taxon>
        <taxon>Bacillati</taxon>
        <taxon>Bacillota</taxon>
        <taxon>Clostridia</taxon>
        <taxon>Peptostreptococcales</taxon>
        <taxon>Caminicellaceae</taxon>
        <taxon>Maledivibacter</taxon>
    </lineage>
</organism>
<dbReference type="AlphaFoldDB" id="A0A1T5L067"/>
<dbReference type="InterPro" id="IPR058031">
    <property type="entry name" value="AAA_lid_NorR"/>
</dbReference>
<dbReference type="PANTHER" id="PTHR32071">
    <property type="entry name" value="TRANSCRIPTIONAL REGULATORY PROTEIN"/>
    <property type="match status" value="1"/>
</dbReference>
<dbReference type="FunFam" id="3.40.50.300:FF:000006">
    <property type="entry name" value="DNA-binding transcriptional regulator NtrC"/>
    <property type="match status" value="1"/>
</dbReference>
<accession>A0A1T5L067</accession>
<dbReference type="GO" id="GO:0006355">
    <property type="term" value="P:regulation of DNA-templated transcription"/>
    <property type="evidence" value="ECO:0007669"/>
    <property type="project" value="InterPro"/>
</dbReference>
<dbReference type="PANTHER" id="PTHR32071:SF74">
    <property type="entry name" value="TRANSCRIPTIONAL ACTIVATOR ROCR"/>
    <property type="match status" value="1"/>
</dbReference>
<dbReference type="GO" id="GO:0043565">
    <property type="term" value="F:sequence-specific DNA binding"/>
    <property type="evidence" value="ECO:0007669"/>
    <property type="project" value="InterPro"/>
</dbReference>
<keyword evidence="4" id="KW-0804">Transcription</keyword>
<dbReference type="RefSeq" id="WP_170917375.1">
    <property type="nucleotide sequence ID" value="NZ_FUZT01000005.1"/>
</dbReference>
<dbReference type="Proteomes" id="UP000190285">
    <property type="component" value="Unassembled WGS sequence"/>
</dbReference>
<sequence length="550" mass="63443">MKNLKIGLIFADLKTNKCIKSTGVAALFCKSGEIIPCFVVESIEKINRELLITLDDRNYMLFSSKLNDDQLIVAMVDITPLDKMSLENEIMKKAIGYVQDAVYAIDKDGNEIFHNKIERFIPVYKEKLIREMKQVFIDKVEIPNLYNVYLNKEHKEIHMLSTFVPVINQNEVKAVLLINRYLNRVLETLTKAQNLQYRESVYKRKKLPNNNTSYTFDDIIGESYIINATKESAIRSSKNNVPILIQGETGTGKELFAQSIHNHSDNAKEPFLAVNCATIPETLLESILFGTTKGIYTGAENKWGLMEQAGEGTLFLDEINSMSSELQAKLLRAIQERKIRRLGDSKEMPIKCRLISSTNQPPEKLIDEGKMREDFFYRIAAFILVIPPLRERGNDIIVISKHFINKFNRIYGKFVTKLSPSVEKMFLNHKWPGNIRELEYVIESSYSFIDEGTTLTENNLPEHFRKKINRRNSRINTIPNSYEELIAEGGILPETLNEFEKKIIEKALMKNKFNITKTAKMLGIKRQNLQSRMKKLSIKKIVTFDYKKNK</sequence>
<evidence type="ECO:0000256" key="2">
    <source>
        <dbReference type="ARBA" id="ARBA00022840"/>
    </source>
</evidence>
<feature type="domain" description="Sigma-54 factor interaction" evidence="5">
    <location>
        <begin position="219"/>
        <end position="447"/>
    </location>
</feature>
<dbReference type="PROSITE" id="PS50045">
    <property type="entry name" value="SIGMA54_INTERACT_4"/>
    <property type="match status" value="1"/>
</dbReference>
<evidence type="ECO:0000256" key="3">
    <source>
        <dbReference type="ARBA" id="ARBA00023015"/>
    </source>
</evidence>
<dbReference type="Pfam" id="PF00158">
    <property type="entry name" value="Sigma54_activat"/>
    <property type="match status" value="1"/>
</dbReference>
<dbReference type="GO" id="GO:0005524">
    <property type="term" value="F:ATP binding"/>
    <property type="evidence" value="ECO:0007669"/>
    <property type="project" value="UniProtKB-KW"/>
</dbReference>
<dbReference type="InterPro" id="IPR025662">
    <property type="entry name" value="Sigma_54_int_dom_ATP-bd_1"/>
</dbReference>
<dbReference type="CDD" id="cd00009">
    <property type="entry name" value="AAA"/>
    <property type="match status" value="1"/>
</dbReference>
<dbReference type="PROSITE" id="PS00675">
    <property type="entry name" value="SIGMA54_INTERACT_1"/>
    <property type="match status" value="1"/>
</dbReference>
<dbReference type="InterPro" id="IPR027417">
    <property type="entry name" value="P-loop_NTPase"/>
</dbReference>
<keyword evidence="2" id="KW-0067">ATP-binding</keyword>
<keyword evidence="3" id="KW-0805">Transcription regulation</keyword>
<name>A0A1T5L067_9FIRM</name>
<dbReference type="PRINTS" id="PR01590">
    <property type="entry name" value="HTHFIS"/>
</dbReference>
<reference evidence="6 7" key="1">
    <citation type="submission" date="2017-02" db="EMBL/GenBank/DDBJ databases">
        <authorList>
            <person name="Peterson S.W."/>
        </authorList>
    </citation>
    <scope>NUCLEOTIDE SEQUENCE [LARGE SCALE GENOMIC DNA]</scope>
    <source>
        <strain evidence="6 7">M1</strain>
    </source>
</reference>
<evidence type="ECO:0000313" key="7">
    <source>
        <dbReference type="Proteomes" id="UP000190285"/>
    </source>
</evidence>
<dbReference type="Pfam" id="PF25601">
    <property type="entry name" value="AAA_lid_14"/>
    <property type="match status" value="1"/>
</dbReference>
<dbReference type="InterPro" id="IPR003593">
    <property type="entry name" value="AAA+_ATPase"/>
</dbReference>
<evidence type="ECO:0000313" key="6">
    <source>
        <dbReference type="EMBL" id="SKC69290.1"/>
    </source>
</evidence>
<keyword evidence="1" id="KW-0547">Nucleotide-binding</keyword>
<dbReference type="SUPFAM" id="SSF52540">
    <property type="entry name" value="P-loop containing nucleoside triphosphate hydrolases"/>
    <property type="match status" value="1"/>
</dbReference>
<dbReference type="SMART" id="SM00382">
    <property type="entry name" value="AAA"/>
    <property type="match status" value="1"/>
</dbReference>
<dbReference type="STRING" id="36842.SAMN02194393_02231"/>
<dbReference type="SUPFAM" id="SSF46689">
    <property type="entry name" value="Homeodomain-like"/>
    <property type="match status" value="1"/>
</dbReference>
<dbReference type="Gene3D" id="3.40.50.300">
    <property type="entry name" value="P-loop containing nucleotide triphosphate hydrolases"/>
    <property type="match status" value="1"/>
</dbReference>
<dbReference type="EMBL" id="FUZT01000005">
    <property type="protein sequence ID" value="SKC69290.1"/>
    <property type="molecule type" value="Genomic_DNA"/>
</dbReference>
<evidence type="ECO:0000256" key="4">
    <source>
        <dbReference type="ARBA" id="ARBA00023163"/>
    </source>
</evidence>
<dbReference type="InterPro" id="IPR009057">
    <property type="entry name" value="Homeodomain-like_sf"/>
</dbReference>
<dbReference type="InterPro" id="IPR002078">
    <property type="entry name" value="Sigma_54_int"/>
</dbReference>
<evidence type="ECO:0000256" key="1">
    <source>
        <dbReference type="ARBA" id="ARBA00022741"/>
    </source>
</evidence>
<dbReference type="InterPro" id="IPR002197">
    <property type="entry name" value="HTH_Fis"/>
</dbReference>
<gene>
    <name evidence="6" type="ORF">SAMN02194393_02231</name>
</gene>